<evidence type="ECO:0000259" key="1">
    <source>
        <dbReference type="Pfam" id="PF18803"/>
    </source>
</evidence>
<keyword evidence="3" id="KW-1185">Reference proteome</keyword>
<accession>A0A8E2AS31</accession>
<dbReference type="Proteomes" id="UP000250043">
    <property type="component" value="Unassembled WGS sequence"/>
</dbReference>
<evidence type="ECO:0000313" key="3">
    <source>
        <dbReference type="Proteomes" id="UP000250043"/>
    </source>
</evidence>
<proteinExistence type="predicted"/>
<sequence>MLHVADVVLVVPEIDLWLLELLRLDGRGDYDHGVCAQCGLATAEFCCEDCMDIQLHCRECTLLQHALAPLHCIFHWVFTHFRRILLKSLGLRIQLGHPPEKSCISLAPAFNDDFILIDVSGIHEISLDFCGCESAHTHSIQLYRSHFFPTTTIKPKTAATFRVLETFQLLSLQSKLSGWEYYSCLAWCTDNAGLVEVRRHLKMLKHAGRGNDPGGVRETTPESCAVLCPACPHLGKNLPEDWECAPAKKKFRWIYRLFLAIDTNFRLKRKQVSSDRNDPGLNHGYSYFVEEKTYKEHLSAFSNLIREDKSSCNDHDAIKLVQLKGSKDTAAMGIGTIECSWHDMKHLCSIGDLQKGERSVSLMPGFESYVNMDYLFHFSLRCHSTRLWMRHLLERFTRYGWSLSFSFTDICFLFLVPKFHLPAHQKSCQTGFSFNHSRGVGHTYGEALE</sequence>
<dbReference type="InterPro" id="IPR040521">
    <property type="entry name" value="KDZ"/>
</dbReference>
<evidence type="ECO:0000313" key="2">
    <source>
        <dbReference type="EMBL" id="OCH85672.1"/>
    </source>
</evidence>
<dbReference type="EMBL" id="KV722569">
    <property type="protein sequence ID" value="OCH85672.1"/>
    <property type="molecule type" value="Genomic_DNA"/>
</dbReference>
<feature type="domain" description="CxC2-like cysteine cluster KDZ transposase-associated" evidence="1">
    <location>
        <begin position="86"/>
        <end position="193"/>
    </location>
</feature>
<dbReference type="Pfam" id="PF18803">
    <property type="entry name" value="CxC2"/>
    <property type="match status" value="1"/>
</dbReference>
<reference evidence="2 3" key="1">
    <citation type="submission" date="2016-07" db="EMBL/GenBank/DDBJ databases">
        <title>Draft genome of the white-rot fungus Obba rivulosa 3A-2.</title>
        <authorList>
            <consortium name="DOE Joint Genome Institute"/>
            <person name="Miettinen O."/>
            <person name="Riley R."/>
            <person name="Acob R."/>
            <person name="Barry K."/>
            <person name="Cullen D."/>
            <person name="De Vries R."/>
            <person name="Hainaut M."/>
            <person name="Hatakka A."/>
            <person name="Henrissat B."/>
            <person name="Hilden K."/>
            <person name="Kuo R."/>
            <person name="Labutti K."/>
            <person name="Lipzen A."/>
            <person name="Makela M.R."/>
            <person name="Sandor L."/>
            <person name="Spatafora J.W."/>
            <person name="Grigoriev I.V."/>
            <person name="Hibbett D.S."/>
        </authorList>
    </citation>
    <scope>NUCLEOTIDE SEQUENCE [LARGE SCALE GENOMIC DNA]</scope>
    <source>
        <strain evidence="2 3">3A-2</strain>
    </source>
</reference>
<protein>
    <recommendedName>
        <fullName evidence="1">CxC2-like cysteine cluster KDZ transposase-associated domain-containing protein</fullName>
    </recommendedName>
</protein>
<gene>
    <name evidence="2" type="ORF">OBBRIDRAFT_814990</name>
</gene>
<dbReference type="AlphaFoldDB" id="A0A8E2AS31"/>
<dbReference type="Pfam" id="PF18758">
    <property type="entry name" value="KDZ"/>
    <property type="match status" value="1"/>
</dbReference>
<dbReference type="InterPro" id="IPR041457">
    <property type="entry name" value="CxC2_KDZ-assoc"/>
</dbReference>
<dbReference type="OrthoDB" id="2803146at2759"/>
<name>A0A8E2AS31_9APHY</name>
<organism evidence="2 3">
    <name type="scientific">Obba rivulosa</name>
    <dbReference type="NCBI Taxonomy" id="1052685"/>
    <lineage>
        <taxon>Eukaryota</taxon>
        <taxon>Fungi</taxon>
        <taxon>Dikarya</taxon>
        <taxon>Basidiomycota</taxon>
        <taxon>Agaricomycotina</taxon>
        <taxon>Agaricomycetes</taxon>
        <taxon>Polyporales</taxon>
        <taxon>Gelatoporiaceae</taxon>
        <taxon>Obba</taxon>
    </lineage>
</organism>